<name>A0A1R4KCK0_9ACTN</name>
<dbReference type="STRING" id="1255658.FM114_13210"/>
<feature type="transmembrane region" description="Helical" evidence="6">
    <location>
        <begin position="466"/>
        <end position="485"/>
    </location>
</feature>
<feature type="transmembrane region" description="Helical" evidence="6">
    <location>
        <begin position="227"/>
        <end position="247"/>
    </location>
</feature>
<feature type="transmembrane region" description="Helical" evidence="6">
    <location>
        <begin position="281"/>
        <end position="303"/>
    </location>
</feature>
<protein>
    <submittedName>
        <fullName evidence="7">Copper resistance protein D</fullName>
    </submittedName>
</protein>
<evidence type="ECO:0000256" key="6">
    <source>
        <dbReference type="SAM" id="Phobius"/>
    </source>
</evidence>
<comment type="subcellular location">
    <subcellularLocation>
        <location evidence="1">Cell membrane</location>
        <topology evidence="1">Multi-pass membrane protein</topology>
    </subcellularLocation>
</comment>
<feature type="transmembrane region" description="Helical" evidence="6">
    <location>
        <begin position="104"/>
        <end position="121"/>
    </location>
</feature>
<feature type="transmembrane region" description="Helical" evidence="6">
    <location>
        <begin position="398"/>
        <end position="416"/>
    </location>
</feature>
<dbReference type="GO" id="GO:0005886">
    <property type="term" value="C:plasma membrane"/>
    <property type="evidence" value="ECO:0007669"/>
    <property type="project" value="UniProtKB-SubCell"/>
</dbReference>
<dbReference type="AlphaFoldDB" id="A0A1R4KCK0"/>
<keyword evidence="8" id="KW-1185">Reference proteome</keyword>
<feature type="transmembrane region" description="Helical" evidence="6">
    <location>
        <begin position="136"/>
        <end position="157"/>
    </location>
</feature>
<proteinExistence type="predicted"/>
<gene>
    <name evidence="7" type="ORF">FM114_13210</name>
</gene>
<feature type="transmembrane region" description="Helical" evidence="6">
    <location>
        <begin position="436"/>
        <end position="454"/>
    </location>
</feature>
<dbReference type="Pfam" id="PF09678">
    <property type="entry name" value="Caa3_CtaG"/>
    <property type="match status" value="1"/>
</dbReference>
<feature type="transmembrane region" description="Helical" evidence="6">
    <location>
        <begin position="46"/>
        <end position="67"/>
    </location>
</feature>
<feature type="transmembrane region" description="Helical" evidence="6">
    <location>
        <begin position="518"/>
        <end position="538"/>
    </location>
</feature>
<feature type="transmembrane region" description="Helical" evidence="6">
    <location>
        <begin position="315"/>
        <end position="337"/>
    </location>
</feature>
<evidence type="ECO:0000256" key="5">
    <source>
        <dbReference type="ARBA" id="ARBA00023136"/>
    </source>
</evidence>
<evidence type="ECO:0000313" key="7">
    <source>
        <dbReference type="EMBL" id="SJN41978.1"/>
    </source>
</evidence>
<feature type="transmembrane region" description="Helical" evidence="6">
    <location>
        <begin position="79"/>
        <end position="97"/>
    </location>
</feature>
<dbReference type="InterPro" id="IPR019108">
    <property type="entry name" value="Caa3_assmbl_CtaG-rel"/>
</dbReference>
<keyword evidence="4 6" id="KW-1133">Transmembrane helix</keyword>
<sequence length="578" mass="62838">MLLTTQFAVDLLVWLAAAVTMGAWTTAAFIRPRRGANRLRLDGDRLLGLARLSSLAGAGACIAMASLTRTSAGFGHGEALAWCIAGGAGLLSTLFTFHKQWESAIYALALQAIALVAPIASTENQLPRNHDLAGDARMIAAVAFTVLAGTWICRLFLTADEAGSGRVYFRMRFLSLAAAAVVVVCDLTTVWAQGGQIDDDARWHLGRAAAALLIAALSWVDKAITCLAAAVVGVLGQFAAASAFRTLPDIVGESVPTDVAAIGYSVADWPTLVNLVVKWRINLFFLGLAVVAVAFYLYLVAQLNKRGDHWPAGRTFAWVTGWVIVVLLTCSGVGRYAPAVFSVHMFMNLGLNMLAAMILTLGGFITLVLRATPARSRDEAAGLREWVACTMKSRYLGFMYNPIIALVFMTGTYYVFYLSGLFTASLHTHWLHQFSYLHFLVSGYIFYGLIIGIDQPPHPLPHIGKLGLIIGAMPFHAFFGVILMAKQTVYGESFLHALGHPWLEARGLMHDQWVGGTIAWAGGEFPLVIALIALLTQWHRQDSKESNRFDRHVDAGTDDSYDAYNQMLAQLAERDRQG</sequence>
<feature type="transmembrane region" description="Helical" evidence="6">
    <location>
        <begin position="349"/>
        <end position="369"/>
    </location>
</feature>
<keyword evidence="5 6" id="KW-0472">Membrane</keyword>
<organism evidence="7 8">
    <name type="scientific">Luteococcus japonicus LSP_Lj1</name>
    <dbReference type="NCBI Taxonomy" id="1255658"/>
    <lineage>
        <taxon>Bacteria</taxon>
        <taxon>Bacillati</taxon>
        <taxon>Actinomycetota</taxon>
        <taxon>Actinomycetes</taxon>
        <taxon>Propionibacteriales</taxon>
        <taxon>Propionibacteriaceae</taxon>
        <taxon>Luteococcus</taxon>
    </lineage>
</organism>
<evidence type="ECO:0000256" key="1">
    <source>
        <dbReference type="ARBA" id="ARBA00004651"/>
    </source>
</evidence>
<feature type="transmembrane region" description="Helical" evidence="6">
    <location>
        <begin position="203"/>
        <end position="220"/>
    </location>
</feature>
<evidence type="ECO:0000313" key="8">
    <source>
        <dbReference type="Proteomes" id="UP000188342"/>
    </source>
</evidence>
<dbReference type="EMBL" id="FUKQ01000047">
    <property type="protein sequence ID" value="SJN41978.1"/>
    <property type="molecule type" value="Genomic_DNA"/>
</dbReference>
<evidence type="ECO:0000256" key="4">
    <source>
        <dbReference type="ARBA" id="ARBA00022989"/>
    </source>
</evidence>
<keyword evidence="2" id="KW-1003">Cell membrane</keyword>
<evidence type="ECO:0000256" key="3">
    <source>
        <dbReference type="ARBA" id="ARBA00022692"/>
    </source>
</evidence>
<feature type="transmembrane region" description="Helical" evidence="6">
    <location>
        <begin position="12"/>
        <end position="30"/>
    </location>
</feature>
<reference evidence="7 8" key="1">
    <citation type="submission" date="2017-02" db="EMBL/GenBank/DDBJ databases">
        <authorList>
            <person name="Peterson S.W."/>
        </authorList>
    </citation>
    <scope>NUCLEOTIDE SEQUENCE [LARGE SCALE GENOMIC DNA]</scope>
    <source>
        <strain evidence="7 8">LSP_Lj1</strain>
    </source>
</reference>
<feature type="transmembrane region" description="Helical" evidence="6">
    <location>
        <begin position="169"/>
        <end position="191"/>
    </location>
</feature>
<evidence type="ECO:0000256" key="2">
    <source>
        <dbReference type="ARBA" id="ARBA00022475"/>
    </source>
</evidence>
<accession>A0A1R4KCK0</accession>
<dbReference type="OrthoDB" id="5241646at2"/>
<keyword evidence="3 6" id="KW-0812">Transmembrane</keyword>
<dbReference type="Proteomes" id="UP000188342">
    <property type="component" value="Unassembled WGS sequence"/>
</dbReference>